<keyword evidence="4" id="KW-1185">Reference proteome</keyword>
<dbReference type="AlphaFoldDB" id="A0A9W9SS58"/>
<dbReference type="GeneID" id="81457653"/>
<dbReference type="RefSeq" id="XP_056582605.1">
    <property type="nucleotide sequence ID" value="XM_056718470.1"/>
</dbReference>
<comment type="caution">
    <text evidence="3">The sequence shown here is derived from an EMBL/GenBank/DDBJ whole genome shotgun (WGS) entry which is preliminary data.</text>
</comment>
<dbReference type="OrthoDB" id="5427091at2759"/>
<feature type="region of interest" description="Disordered" evidence="1">
    <location>
        <begin position="163"/>
        <end position="184"/>
    </location>
</feature>
<keyword evidence="2" id="KW-0812">Transmembrane</keyword>
<keyword evidence="2" id="KW-1133">Transmembrane helix</keyword>
<reference evidence="3" key="1">
    <citation type="submission" date="2022-12" db="EMBL/GenBank/DDBJ databases">
        <authorList>
            <person name="Petersen C."/>
        </authorList>
    </citation>
    <scope>NUCLEOTIDE SEQUENCE</scope>
    <source>
        <strain evidence="3">IBT 3081</strain>
    </source>
</reference>
<reference evidence="3" key="2">
    <citation type="journal article" date="2023" name="IMA Fungus">
        <title>Comparative genomic study of the Penicillium genus elucidates a diverse pangenome and 15 lateral gene transfer events.</title>
        <authorList>
            <person name="Petersen C."/>
            <person name="Sorensen T."/>
            <person name="Nielsen M.R."/>
            <person name="Sondergaard T.E."/>
            <person name="Sorensen J.L."/>
            <person name="Fitzpatrick D.A."/>
            <person name="Frisvad J.C."/>
            <person name="Nielsen K.L."/>
        </authorList>
    </citation>
    <scope>NUCLEOTIDE SEQUENCE</scope>
    <source>
        <strain evidence="3">IBT 3081</strain>
    </source>
</reference>
<name>A0A9W9SS58_9EURO</name>
<organism evidence="3 4">
    <name type="scientific">Penicillium concentricum</name>
    <dbReference type="NCBI Taxonomy" id="293559"/>
    <lineage>
        <taxon>Eukaryota</taxon>
        <taxon>Fungi</taxon>
        <taxon>Dikarya</taxon>
        <taxon>Ascomycota</taxon>
        <taxon>Pezizomycotina</taxon>
        <taxon>Eurotiomycetes</taxon>
        <taxon>Eurotiomycetidae</taxon>
        <taxon>Eurotiales</taxon>
        <taxon>Aspergillaceae</taxon>
        <taxon>Penicillium</taxon>
    </lineage>
</organism>
<evidence type="ECO:0000256" key="1">
    <source>
        <dbReference type="SAM" id="MobiDB-lite"/>
    </source>
</evidence>
<proteinExistence type="predicted"/>
<gene>
    <name evidence="3" type="ORF">N7517_000740</name>
</gene>
<protein>
    <recommendedName>
        <fullName evidence="5">PSI domain-containing protein</fullName>
    </recommendedName>
</protein>
<evidence type="ECO:0000256" key="2">
    <source>
        <dbReference type="SAM" id="Phobius"/>
    </source>
</evidence>
<evidence type="ECO:0000313" key="3">
    <source>
        <dbReference type="EMBL" id="KAJ5382829.1"/>
    </source>
</evidence>
<keyword evidence="2" id="KW-0472">Membrane</keyword>
<feature type="transmembrane region" description="Helical" evidence="2">
    <location>
        <begin position="93"/>
        <end position="116"/>
    </location>
</feature>
<evidence type="ECO:0000313" key="4">
    <source>
        <dbReference type="Proteomes" id="UP001147752"/>
    </source>
</evidence>
<feature type="compositionally biased region" description="Acidic residues" evidence="1">
    <location>
        <begin position="168"/>
        <end position="177"/>
    </location>
</feature>
<evidence type="ECO:0008006" key="5">
    <source>
        <dbReference type="Google" id="ProtNLM"/>
    </source>
</evidence>
<accession>A0A9W9SS58</accession>
<dbReference type="EMBL" id="JAPZBT010000001">
    <property type="protein sequence ID" value="KAJ5382829.1"/>
    <property type="molecule type" value="Genomic_DNA"/>
</dbReference>
<sequence length="184" mass="20517">MDNLKGNSSIPLNNPDPSDPLFHVCWGRQSCSSCLTGDIACSWCAISSTCVPNPSRVPIFAPFSSANICPLGSKERWELRARPFGCNASTLTVLSVMGAVLTTVALGAVGVALVWLMHRTRWRWKEAEYEQVEEEGERSSGWRGWNSGLAFSVSFFPQWSWTEGRTEVEEEEEEEEAETRPLLE</sequence>
<dbReference type="Proteomes" id="UP001147752">
    <property type="component" value="Unassembled WGS sequence"/>
</dbReference>